<dbReference type="Proteomes" id="UP001322138">
    <property type="component" value="Unassembled WGS sequence"/>
</dbReference>
<protein>
    <submittedName>
        <fullName evidence="1">Uncharacterized protein</fullName>
    </submittedName>
</protein>
<proteinExistence type="predicted"/>
<reference evidence="1 2" key="1">
    <citation type="journal article" date="2023" name="bioRxiv">
        <title>High-quality genome assemblies of four members of thePodospora anserinaspecies complex.</title>
        <authorList>
            <person name="Ament-Velasquez S.L."/>
            <person name="Vogan A.A."/>
            <person name="Wallerman O."/>
            <person name="Hartmann F."/>
            <person name="Gautier V."/>
            <person name="Silar P."/>
            <person name="Giraud T."/>
            <person name="Johannesson H."/>
        </authorList>
    </citation>
    <scope>NUCLEOTIDE SEQUENCE [LARGE SCALE GENOMIC DNA]</scope>
    <source>
        <strain evidence="1 2">CBS 112042</strain>
    </source>
</reference>
<accession>A0ABR0FTW2</accession>
<sequence length="123" mass="13618">MASSSLILKKQLAFEWVISVFGLRAGRTSEAEEQAIKFVSRGLDEVSSMPHRISPHILPEPPHFVSSMLISARATPKIAGYTSHVAPGNWCGTEKQVMRSVETFSATVIIIHRNEENKEVVET</sequence>
<name>A0ABR0FTW2_9PEZI</name>
<gene>
    <name evidence="1" type="ORF">QC761_0026360</name>
</gene>
<keyword evidence="2" id="KW-1185">Reference proteome</keyword>
<dbReference type="RefSeq" id="XP_062736127.1">
    <property type="nucleotide sequence ID" value="XM_062872175.1"/>
</dbReference>
<evidence type="ECO:0000313" key="2">
    <source>
        <dbReference type="Proteomes" id="UP001322138"/>
    </source>
</evidence>
<dbReference type="GeneID" id="87891283"/>
<dbReference type="EMBL" id="JAFFGZ010000002">
    <property type="protein sequence ID" value="KAK4647151.1"/>
    <property type="molecule type" value="Genomic_DNA"/>
</dbReference>
<organism evidence="1 2">
    <name type="scientific">Podospora bellae-mahoneyi</name>
    <dbReference type="NCBI Taxonomy" id="2093777"/>
    <lineage>
        <taxon>Eukaryota</taxon>
        <taxon>Fungi</taxon>
        <taxon>Dikarya</taxon>
        <taxon>Ascomycota</taxon>
        <taxon>Pezizomycotina</taxon>
        <taxon>Sordariomycetes</taxon>
        <taxon>Sordariomycetidae</taxon>
        <taxon>Sordariales</taxon>
        <taxon>Podosporaceae</taxon>
        <taxon>Podospora</taxon>
    </lineage>
</organism>
<comment type="caution">
    <text evidence="1">The sequence shown here is derived from an EMBL/GenBank/DDBJ whole genome shotgun (WGS) entry which is preliminary data.</text>
</comment>
<evidence type="ECO:0000313" key="1">
    <source>
        <dbReference type="EMBL" id="KAK4647151.1"/>
    </source>
</evidence>